<accession>A0AAU7DKT8</accession>
<gene>
    <name evidence="1" type="ORF">P8935_22830</name>
</gene>
<evidence type="ECO:0000313" key="1">
    <source>
        <dbReference type="EMBL" id="XBH17386.1"/>
    </source>
</evidence>
<dbReference type="AlphaFoldDB" id="A0AAU7DKT8"/>
<dbReference type="RefSeq" id="WP_348262617.1">
    <property type="nucleotide sequence ID" value="NZ_CP121196.1"/>
</dbReference>
<protein>
    <submittedName>
        <fullName evidence="1">Uncharacterized protein</fullName>
    </submittedName>
</protein>
<proteinExistence type="predicted"/>
<organism evidence="1">
    <name type="scientific">Telmatobacter sp. DSM 110680</name>
    <dbReference type="NCBI Taxonomy" id="3036704"/>
    <lineage>
        <taxon>Bacteria</taxon>
        <taxon>Pseudomonadati</taxon>
        <taxon>Acidobacteriota</taxon>
        <taxon>Terriglobia</taxon>
        <taxon>Terriglobales</taxon>
        <taxon>Acidobacteriaceae</taxon>
        <taxon>Telmatobacter</taxon>
    </lineage>
</organism>
<name>A0AAU7DKT8_9BACT</name>
<reference evidence="1" key="1">
    <citation type="submission" date="2023-03" db="EMBL/GenBank/DDBJ databases">
        <title>Edaphobacter sp.</title>
        <authorList>
            <person name="Huber K.J."/>
            <person name="Papendorf J."/>
            <person name="Pilke C."/>
            <person name="Bunk B."/>
            <person name="Sproeer C."/>
            <person name="Pester M."/>
        </authorList>
    </citation>
    <scope>NUCLEOTIDE SEQUENCE</scope>
    <source>
        <strain evidence="1">DSM 110680</strain>
    </source>
</reference>
<dbReference type="EMBL" id="CP121196">
    <property type="protein sequence ID" value="XBH17386.1"/>
    <property type="molecule type" value="Genomic_DNA"/>
</dbReference>
<sequence length="285" mass="33215">MSKNVAPINAAVRFRLSPHQIAVLAPGIELITRSYKDHLRAGTSRLSYPFRIFPPARGFDRGAFNQLFMDNFLVLGERLITKTKARKSVQMDTFQLRTAVFAIRAYIDFVRLLRRQNHRLGLEGEARMHIDDKSFTQLKAKSQPVIHSLERHIKRANRALMTEVGNEKYTELTVVWKAHLRWMRLHVAYCKPWAKPNQNLRKQQQQAIDDLVQMAKRGLHNAGYQAPEEKDLRHIIRLYARYARGGLQGHWTVRFMLANKASFTSTYYLAQFVIERSKLKELSRS</sequence>